<evidence type="ECO:0000313" key="3">
    <source>
        <dbReference type="Proteomes" id="UP000233837"/>
    </source>
</evidence>
<organism evidence="2 3">
    <name type="scientific">Dendrobium catenatum</name>
    <dbReference type="NCBI Taxonomy" id="906689"/>
    <lineage>
        <taxon>Eukaryota</taxon>
        <taxon>Viridiplantae</taxon>
        <taxon>Streptophyta</taxon>
        <taxon>Embryophyta</taxon>
        <taxon>Tracheophyta</taxon>
        <taxon>Spermatophyta</taxon>
        <taxon>Magnoliopsida</taxon>
        <taxon>Liliopsida</taxon>
        <taxon>Asparagales</taxon>
        <taxon>Orchidaceae</taxon>
        <taxon>Epidendroideae</taxon>
        <taxon>Malaxideae</taxon>
        <taxon>Dendrobiinae</taxon>
        <taxon>Dendrobium</taxon>
    </lineage>
</organism>
<feature type="compositionally biased region" description="Polar residues" evidence="1">
    <location>
        <begin position="72"/>
        <end position="83"/>
    </location>
</feature>
<gene>
    <name evidence="2" type="ORF">MA16_Dca008546</name>
</gene>
<feature type="region of interest" description="Disordered" evidence="1">
    <location>
        <begin position="45"/>
        <end position="100"/>
    </location>
</feature>
<reference evidence="2 3" key="1">
    <citation type="journal article" date="2016" name="Sci. Rep.">
        <title>The Dendrobium catenatum Lindl. genome sequence provides insights into polysaccharide synthase, floral development and adaptive evolution.</title>
        <authorList>
            <person name="Zhang G.Q."/>
            <person name="Xu Q."/>
            <person name="Bian C."/>
            <person name="Tsai W.C."/>
            <person name="Yeh C.M."/>
            <person name="Liu K.W."/>
            <person name="Yoshida K."/>
            <person name="Zhang L.S."/>
            <person name="Chang S.B."/>
            <person name="Chen F."/>
            <person name="Shi Y."/>
            <person name="Su Y.Y."/>
            <person name="Zhang Y.Q."/>
            <person name="Chen L.J."/>
            <person name="Yin Y."/>
            <person name="Lin M."/>
            <person name="Huang H."/>
            <person name="Deng H."/>
            <person name="Wang Z.W."/>
            <person name="Zhu S.L."/>
            <person name="Zhao X."/>
            <person name="Deng C."/>
            <person name="Niu S.C."/>
            <person name="Huang J."/>
            <person name="Wang M."/>
            <person name="Liu G.H."/>
            <person name="Yang H.J."/>
            <person name="Xiao X.J."/>
            <person name="Hsiao Y.Y."/>
            <person name="Wu W.L."/>
            <person name="Chen Y.Y."/>
            <person name="Mitsuda N."/>
            <person name="Ohme-Takagi M."/>
            <person name="Luo Y.B."/>
            <person name="Van de Peer Y."/>
            <person name="Liu Z.J."/>
        </authorList>
    </citation>
    <scope>NUCLEOTIDE SEQUENCE [LARGE SCALE GENOMIC DNA]</scope>
    <source>
        <tissue evidence="2">The whole plant</tissue>
    </source>
</reference>
<keyword evidence="3" id="KW-1185">Reference proteome</keyword>
<accession>A0A2I0XHS8</accession>
<evidence type="ECO:0000256" key="1">
    <source>
        <dbReference type="SAM" id="MobiDB-lite"/>
    </source>
</evidence>
<sequence length="100" mass="10913">MMAQIGAMMQMMKRKTAIGVMPNPPADPPNFQMPRVSRIRGALEGGHEVHNTTEKLVGKGHPYPAEYDQVNLGCNSESMNESPNEAMIDSEDNALLNGSE</sequence>
<protein>
    <submittedName>
        <fullName evidence="2">Uncharacterized protein</fullName>
    </submittedName>
</protein>
<reference evidence="2 3" key="2">
    <citation type="journal article" date="2017" name="Nature">
        <title>The Apostasia genome and the evolution of orchids.</title>
        <authorList>
            <person name="Zhang G.Q."/>
            <person name="Liu K.W."/>
            <person name="Li Z."/>
            <person name="Lohaus R."/>
            <person name="Hsiao Y.Y."/>
            <person name="Niu S.C."/>
            <person name="Wang J.Y."/>
            <person name="Lin Y.C."/>
            <person name="Xu Q."/>
            <person name="Chen L.J."/>
            <person name="Yoshida K."/>
            <person name="Fujiwara S."/>
            <person name="Wang Z.W."/>
            <person name="Zhang Y.Q."/>
            <person name="Mitsuda N."/>
            <person name="Wang M."/>
            <person name="Liu G.H."/>
            <person name="Pecoraro L."/>
            <person name="Huang H.X."/>
            <person name="Xiao X.J."/>
            <person name="Lin M."/>
            <person name="Wu X.Y."/>
            <person name="Wu W.L."/>
            <person name="Chen Y.Y."/>
            <person name="Chang S.B."/>
            <person name="Sakamoto S."/>
            <person name="Ohme-Takagi M."/>
            <person name="Yagi M."/>
            <person name="Zeng S.J."/>
            <person name="Shen C.Y."/>
            <person name="Yeh C.M."/>
            <person name="Luo Y.B."/>
            <person name="Tsai W.C."/>
            <person name="Van de Peer Y."/>
            <person name="Liu Z.J."/>
        </authorList>
    </citation>
    <scope>NUCLEOTIDE SEQUENCE [LARGE SCALE GENOMIC DNA]</scope>
    <source>
        <tissue evidence="2">The whole plant</tissue>
    </source>
</reference>
<proteinExistence type="predicted"/>
<dbReference type="EMBL" id="KZ501875">
    <property type="protein sequence ID" value="PKU87450.1"/>
    <property type="molecule type" value="Genomic_DNA"/>
</dbReference>
<dbReference type="Proteomes" id="UP000233837">
    <property type="component" value="Unassembled WGS sequence"/>
</dbReference>
<dbReference type="AlphaFoldDB" id="A0A2I0XHS8"/>
<name>A0A2I0XHS8_9ASPA</name>
<evidence type="ECO:0000313" key="2">
    <source>
        <dbReference type="EMBL" id="PKU87450.1"/>
    </source>
</evidence>
<feature type="compositionally biased region" description="Basic and acidic residues" evidence="1">
    <location>
        <begin position="45"/>
        <end position="57"/>
    </location>
</feature>